<feature type="domain" description="N-acetyltransferase" evidence="3">
    <location>
        <begin position="6"/>
        <end position="156"/>
    </location>
</feature>
<gene>
    <name evidence="4" type="ORF">S2091_1966</name>
</gene>
<proteinExistence type="predicted"/>
<keyword evidence="1 4" id="KW-0808">Transferase</keyword>
<evidence type="ECO:0000259" key="3">
    <source>
        <dbReference type="PROSITE" id="PS51186"/>
    </source>
</evidence>
<organism evidence="4 5">
    <name type="scientific">Solimicrobium silvestre</name>
    <dbReference type="NCBI Taxonomy" id="2099400"/>
    <lineage>
        <taxon>Bacteria</taxon>
        <taxon>Pseudomonadati</taxon>
        <taxon>Pseudomonadota</taxon>
        <taxon>Betaproteobacteria</taxon>
        <taxon>Burkholderiales</taxon>
        <taxon>Oxalobacteraceae</taxon>
        <taxon>Solimicrobium</taxon>
    </lineage>
</organism>
<sequence length="156" mass="17444">MRTTLSSVRLALASDAANLLTLMRELAVFEKYIAQFCVTEADLLERGLRADSARQFTAFLAEASNGQLLGYAVVYPVPFTFDLRPNLVLKELFVRETARGLGVGQALMTTVVAHAKQQGCARLKWDVMPTNTRAKTFYRRIGGVPDSAWENWIRQC</sequence>
<dbReference type="SUPFAM" id="SSF55729">
    <property type="entry name" value="Acyl-CoA N-acyltransferases (Nat)"/>
    <property type="match status" value="1"/>
</dbReference>
<dbReference type="AlphaFoldDB" id="A0A2S9GZV3"/>
<dbReference type="PROSITE" id="PS51186">
    <property type="entry name" value="GNAT"/>
    <property type="match status" value="1"/>
</dbReference>
<comment type="caution">
    <text evidence="4">The sequence shown here is derived from an EMBL/GenBank/DDBJ whole genome shotgun (WGS) entry which is preliminary data.</text>
</comment>
<dbReference type="GO" id="GO:0008080">
    <property type="term" value="F:N-acetyltransferase activity"/>
    <property type="evidence" value="ECO:0007669"/>
    <property type="project" value="UniProtKB-ARBA"/>
</dbReference>
<evidence type="ECO:0000313" key="5">
    <source>
        <dbReference type="Proteomes" id="UP000237839"/>
    </source>
</evidence>
<dbReference type="Gene3D" id="3.40.630.30">
    <property type="match status" value="1"/>
</dbReference>
<dbReference type="CDD" id="cd04301">
    <property type="entry name" value="NAT_SF"/>
    <property type="match status" value="1"/>
</dbReference>
<evidence type="ECO:0000256" key="1">
    <source>
        <dbReference type="ARBA" id="ARBA00022679"/>
    </source>
</evidence>
<keyword evidence="2" id="KW-0012">Acyltransferase</keyword>
<dbReference type="Proteomes" id="UP000237839">
    <property type="component" value="Unassembled WGS sequence"/>
</dbReference>
<dbReference type="Pfam" id="PF00583">
    <property type="entry name" value="Acetyltransf_1"/>
    <property type="match status" value="1"/>
</dbReference>
<protein>
    <submittedName>
        <fullName evidence="4">Acetyltransferase (GNAT) family</fullName>
    </submittedName>
</protein>
<keyword evidence="5" id="KW-1185">Reference proteome</keyword>
<dbReference type="InterPro" id="IPR051016">
    <property type="entry name" value="Diverse_Substrate_AcTransf"/>
</dbReference>
<dbReference type="EMBL" id="PUGF01000008">
    <property type="protein sequence ID" value="PRC93228.1"/>
    <property type="molecule type" value="Genomic_DNA"/>
</dbReference>
<dbReference type="PANTHER" id="PTHR10545:SF29">
    <property type="entry name" value="GH14572P-RELATED"/>
    <property type="match status" value="1"/>
</dbReference>
<dbReference type="InterPro" id="IPR000182">
    <property type="entry name" value="GNAT_dom"/>
</dbReference>
<dbReference type="RefSeq" id="WP_105531629.1">
    <property type="nucleotide sequence ID" value="NZ_PUGF01000008.1"/>
</dbReference>
<accession>A0A2S9GZV3</accession>
<dbReference type="OrthoDB" id="9805924at2"/>
<reference evidence="4 5" key="1">
    <citation type="submission" date="2018-02" db="EMBL/GenBank/DDBJ databases">
        <title>Solimicrobium silvestre gen. nov., sp. nov., isolated from alpine forest soil.</title>
        <authorList>
            <person name="Margesin R."/>
            <person name="Albuquerque L."/>
            <person name="Zhang D.-C."/>
            <person name="Froufe H.J.C."/>
            <person name="Severino R."/>
            <person name="Roxo I."/>
            <person name="Egas C."/>
            <person name="Da Costa M.S."/>
        </authorList>
    </citation>
    <scope>NUCLEOTIDE SEQUENCE [LARGE SCALE GENOMIC DNA]</scope>
    <source>
        <strain evidence="4 5">S20-91</strain>
    </source>
</reference>
<dbReference type="PANTHER" id="PTHR10545">
    <property type="entry name" value="DIAMINE N-ACETYLTRANSFERASE"/>
    <property type="match status" value="1"/>
</dbReference>
<name>A0A2S9GZV3_9BURK</name>
<dbReference type="InterPro" id="IPR016181">
    <property type="entry name" value="Acyl_CoA_acyltransferase"/>
</dbReference>
<evidence type="ECO:0000313" key="4">
    <source>
        <dbReference type="EMBL" id="PRC93228.1"/>
    </source>
</evidence>
<evidence type="ECO:0000256" key="2">
    <source>
        <dbReference type="ARBA" id="ARBA00023315"/>
    </source>
</evidence>